<reference evidence="6" key="1">
    <citation type="submission" date="2020-10" db="EMBL/GenBank/DDBJ databases">
        <authorList>
            <person name="Gilroy R."/>
        </authorList>
    </citation>
    <scope>NUCLEOTIDE SEQUENCE</scope>
    <source>
        <strain evidence="6">17113</strain>
    </source>
</reference>
<evidence type="ECO:0000256" key="3">
    <source>
        <dbReference type="ARBA" id="ARBA00023274"/>
    </source>
</evidence>
<dbReference type="PANTHER" id="PTHR11620">
    <property type="entry name" value="60S RIBOSOMAL PROTEIN L23A"/>
    <property type="match status" value="1"/>
</dbReference>
<gene>
    <name evidence="4 6" type="primary">rplW</name>
    <name evidence="6" type="ORF">IAC61_00585</name>
</gene>
<keyword evidence="2 4" id="KW-0689">Ribosomal protein</keyword>
<feature type="region of interest" description="Disordered" evidence="5">
    <location>
        <begin position="1"/>
        <end position="33"/>
    </location>
</feature>
<proteinExistence type="inferred from homology"/>
<dbReference type="NCBIfam" id="NF004363">
    <property type="entry name" value="PRK05738.2-4"/>
    <property type="match status" value="1"/>
</dbReference>
<dbReference type="GO" id="GO:0003735">
    <property type="term" value="F:structural constituent of ribosome"/>
    <property type="evidence" value="ECO:0007669"/>
    <property type="project" value="InterPro"/>
</dbReference>
<dbReference type="InterPro" id="IPR012677">
    <property type="entry name" value="Nucleotide-bd_a/b_plait_sf"/>
</dbReference>
<dbReference type="AlphaFoldDB" id="A0A9D9DGS4"/>
<dbReference type="SUPFAM" id="SSF54189">
    <property type="entry name" value="Ribosomal proteins S24e, L23 and L15e"/>
    <property type="match status" value="1"/>
</dbReference>
<dbReference type="GO" id="GO:1990904">
    <property type="term" value="C:ribonucleoprotein complex"/>
    <property type="evidence" value="ECO:0007669"/>
    <property type="project" value="UniProtKB-KW"/>
</dbReference>
<dbReference type="GO" id="GO:0006412">
    <property type="term" value="P:translation"/>
    <property type="evidence" value="ECO:0007669"/>
    <property type="project" value="UniProtKB-UniRule"/>
</dbReference>
<dbReference type="HAMAP" id="MF_01369_B">
    <property type="entry name" value="Ribosomal_uL23_B"/>
    <property type="match status" value="1"/>
</dbReference>
<evidence type="ECO:0000313" key="7">
    <source>
        <dbReference type="Proteomes" id="UP000823634"/>
    </source>
</evidence>
<accession>A0A9D9DGS4</accession>
<evidence type="ECO:0000313" key="6">
    <source>
        <dbReference type="EMBL" id="MBO8425800.1"/>
    </source>
</evidence>
<comment type="function">
    <text evidence="4">One of the early assembly proteins it binds 23S rRNA. One of the proteins that surrounds the polypeptide exit tunnel on the outside of the ribosome. Forms the main docking site for trigger factor binding to the ribosome.</text>
</comment>
<organism evidence="6 7">
    <name type="scientific">Candidatus Alloenteromonas pullistercoris</name>
    <dbReference type="NCBI Taxonomy" id="2840785"/>
    <lineage>
        <taxon>Bacteria</taxon>
        <taxon>Bacillati</taxon>
        <taxon>Bacillota</taxon>
        <taxon>Bacillota incertae sedis</taxon>
        <taxon>Candidatus Alloenteromonas</taxon>
    </lineage>
</organism>
<dbReference type="GO" id="GO:0019843">
    <property type="term" value="F:rRNA binding"/>
    <property type="evidence" value="ECO:0007669"/>
    <property type="project" value="UniProtKB-UniRule"/>
</dbReference>
<dbReference type="InterPro" id="IPR013025">
    <property type="entry name" value="Ribosomal_uL23-like"/>
</dbReference>
<sequence length="131" mass="14553">MADEKKVETAEVAEKPAKKVKKEEAKAPAHTFAKPTHHDYEVIDAPHITEKTMALMQNANKVTLKVSAKANKIEIKDAFQRIFQVKVTDVKVLNQVAKTTTRGSRYKGTISGYKKAIVTVAEGEAIDLFKE</sequence>
<evidence type="ECO:0000256" key="4">
    <source>
        <dbReference type="HAMAP-Rule" id="MF_01369"/>
    </source>
</evidence>
<keyword evidence="4" id="KW-0694">RNA-binding</keyword>
<dbReference type="InterPro" id="IPR012678">
    <property type="entry name" value="Ribosomal_uL23/eL15/eS24_sf"/>
</dbReference>
<protein>
    <recommendedName>
        <fullName evidence="4">Large ribosomal subunit protein uL23</fullName>
    </recommendedName>
</protein>
<dbReference type="Gene3D" id="3.30.70.330">
    <property type="match status" value="1"/>
</dbReference>
<reference evidence="6" key="2">
    <citation type="journal article" date="2021" name="PeerJ">
        <title>Extensive microbial diversity within the chicken gut microbiome revealed by metagenomics and culture.</title>
        <authorList>
            <person name="Gilroy R."/>
            <person name="Ravi A."/>
            <person name="Getino M."/>
            <person name="Pursley I."/>
            <person name="Horton D.L."/>
            <person name="Alikhan N.F."/>
            <person name="Baker D."/>
            <person name="Gharbi K."/>
            <person name="Hall N."/>
            <person name="Watson M."/>
            <person name="Adriaenssens E.M."/>
            <person name="Foster-Nyarko E."/>
            <person name="Jarju S."/>
            <person name="Secka A."/>
            <person name="Antonio M."/>
            <person name="Oren A."/>
            <person name="Chaudhuri R.R."/>
            <person name="La Ragione R."/>
            <person name="Hildebrand F."/>
            <person name="Pallen M.J."/>
        </authorList>
    </citation>
    <scope>NUCLEOTIDE SEQUENCE</scope>
    <source>
        <strain evidence="6">17113</strain>
    </source>
</reference>
<dbReference type="EMBL" id="JADINA010000006">
    <property type="protein sequence ID" value="MBO8425800.1"/>
    <property type="molecule type" value="Genomic_DNA"/>
</dbReference>
<keyword evidence="4" id="KW-0699">rRNA-binding</keyword>
<dbReference type="Proteomes" id="UP000823634">
    <property type="component" value="Unassembled WGS sequence"/>
</dbReference>
<comment type="caution">
    <text evidence="6">The sequence shown here is derived from an EMBL/GenBank/DDBJ whole genome shotgun (WGS) entry which is preliminary data.</text>
</comment>
<dbReference type="Pfam" id="PF00276">
    <property type="entry name" value="Ribosomal_L23"/>
    <property type="match status" value="1"/>
</dbReference>
<evidence type="ECO:0000256" key="1">
    <source>
        <dbReference type="ARBA" id="ARBA00006700"/>
    </source>
</evidence>
<evidence type="ECO:0000256" key="2">
    <source>
        <dbReference type="ARBA" id="ARBA00022980"/>
    </source>
</evidence>
<comment type="similarity">
    <text evidence="1 4">Belongs to the universal ribosomal protein uL23 family.</text>
</comment>
<dbReference type="GO" id="GO:0005840">
    <property type="term" value="C:ribosome"/>
    <property type="evidence" value="ECO:0007669"/>
    <property type="project" value="UniProtKB-KW"/>
</dbReference>
<feature type="compositionally biased region" description="Basic and acidic residues" evidence="5">
    <location>
        <begin position="1"/>
        <end position="27"/>
    </location>
</feature>
<keyword evidence="3 4" id="KW-0687">Ribonucleoprotein</keyword>
<evidence type="ECO:0000256" key="5">
    <source>
        <dbReference type="SAM" id="MobiDB-lite"/>
    </source>
</evidence>
<name>A0A9D9DGS4_9FIRM</name>
<comment type="subunit">
    <text evidence="4">Part of the 50S ribosomal subunit. Contacts protein L29, and trigger factor when it is bound to the ribosome.</text>
</comment>